<dbReference type="KEGG" id="cmah:C1I91_13080"/>
<dbReference type="InterPro" id="IPR038766">
    <property type="entry name" value="Membrane_comp_ABC_pdt"/>
</dbReference>
<feature type="transmembrane region" description="Helical" evidence="6">
    <location>
        <begin position="184"/>
        <end position="210"/>
    </location>
</feature>
<dbReference type="Pfam" id="PF02687">
    <property type="entry name" value="FtsX"/>
    <property type="match status" value="2"/>
</dbReference>
<feature type="transmembrane region" description="Helical" evidence="6">
    <location>
        <begin position="601"/>
        <end position="628"/>
    </location>
</feature>
<keyword evidence="3 6" id="KW-0812">Transmembrane</keyword>
<dbReference type="AlphaFoldDB" id="A0A410DTQ1"/>
<feature type="transmembrane region" description="Helical" evidence="6">
    <location>
        <begin position="347"/>
        <end position="371"/>
    </location>
</feature>
<dbReference type="OrthoDB" id="1884346at2"/>
<reference evidence="8 9" key="1">
    <citation type="submission" date="2018-01" db="EMBL/GenBank/DDBJ databases">
        <title>Genome Sequencing and Assembly of Anaerobacter polyendosporus strain CT4.</title>
        <authorList>
            <person name="Tachaapaikoon C."/>
            <person name="Sutheeworapong S."/>
            <person name="Jenjaroenpun P."/>
            <person name="Wongsurawat T."/>
            <person name="Nookeaw I."/>
            <person name="Cheawchanlertfa P."/>
            <person name="Kosugi A."/>
            <person name="Cheevadhanarak S."/>
            <person name="Ratanakhanokchai K."/>
        </authorList>
    </citation>
    <scope>NUCLEOTIDE SEQUENCE [LARGE SCALE GENOMIC DNA]</scope>
    <source>
        <strain evidence="8 9">CT4</strain>
    </source>
</reference>
<organism evidence="8 9">
    <name type="scientific">Clostridium manihotivorum</name>
    <dbReference type="NCBI Taxonomy" id="2320868"/>
    <lineage>
        <taxon>Bacteria</taxon>
        <taxon>Bacillati</taxon>
        <taxon>Bacillota</taxon>
        <taxon>Clostridia</taxon>
        <taxon>Eubacteriales</taxon>
        <taxon>Clostridiaceae</taxon>
        <taxon>Clostridium</taxon>
    </lineage>
</organism>
<gene>
    <name evidence="8" type="ORF">C1I91_13080</name>
</gene>
<dbReference type="RefSeq" id="WP_128213283.1">
    <property type="nucleotide sequence ID" value="NZ_CP025746.1"/>
</dbReference>
<feature type="transmembrane region" description="Helical" evidence="6">
    <location>
        <begin position="693"/>
        <end position="713"/>
    </location>
</feature>
<evidence type="ECO:0000256" key="3">
    <source>
        <dbReference type="ARBA" id="ARBA00022692"/>
    </source>
</evidence>
<feature type="transmembrane region" description="Helical" evidence="6">
    <location>
        <begin position="322"/>
        <end position="341"/>
    </location>
</feature>
<dbReference type="PANTHER" id="PTHR30287">
    <property type="entry name" value="MEMBRANE COMPONENT OF PREDICTED ABC SUPERFAMILY METABOLITE UPTAKE TRANSPORTER"/>
    <property type="match status" value="1"/>
</dbReference>
<feature type="transmembrane region" description="Helical" evidence="6">
    <location>
        <begin position="652"/>
        <end position="673"/>
    </location>
</feature>
<dbReference type="GO" id="GO:0005886">
    <property type="term" value="C:plasma membrane"/>
    <property type="evidence" value="ECO:0007669"/>
    <property type="project" value="UniProtKB-SubCell"/>
</dbReference>
<feature type="transmembrane region" description="Helical" evidence="6">
    <location>
        <begin position="392"/>
        <end position="415"/>
    </location>
</feature>
<evidence type="ECO:0000256" key="2">
    <source>
        <dbReference type="ARBA" id="ARBA00022475"/>
    </source>
</evidence>
<feature type="transmembrane region" description="Helical" evidence="6">
    <location>
        <begin position="274"/>
        <end position="299"/>
    </location>
</feature>
<keyword evidence="4 6" id="KW-1133">Transmembrane helix</keyword>
<keyword evidence="5 6" id="KW-0472">Membrane</keyword>
<feature type="domain" description="ABC3 transporter permease C-terminal" evidence="7">
    <location>
        <begin position="607"/>
        <end position="713"/>
    </location>
</feature>
<evidence type="ECO:0000313" key="9">
    <source>
        <dbReference type="Proteomes" id="UP000286268"/>
    </source>
</evidence>
<evidence type="ECO:0000259" key="7">
    <source>
        <dbReference type="Pfam" id="PF02687"/>
    </source>
</evidence>
<evidence type="ECO:0000256" key="4">
    <source>
        <dbReference type="ARBA" id="ARBA00022989"/>
    </source>
</evidence>
<keyword evidence="9" id="KW-1185">Reference proteome</keyword>
<comment type="subcellular location">
    <subcellularLocation>
        <location evidence="1">Cell membrane</location>
        <topology evidence="1">Multi-pass membrane protein</topology>
    </subcellularLocation>
</comment>
<keyword evidence="2" id="KW-1003">Cell membrane</keyword>
<protein>
    <recommendedName>
        <fullName evidence="7">ABC3 transporter permease C-terminal domain-containing protein</fullName>
    </recommendedName>
</protein>
<evidence type="ECO:0000313" key="8">
    <source>
        <dbReference type="EMBL" id="QAA32494.1"/>
    </source>
</evidence>
<accession>A0A410DTQ1</accession>
<dbReference type="InterPro" id="IPR003838">
    <property type="entry name" value="ABC3_permease_C"/>
</dbReference>
<dbReference type="PANTHER" id="PTHR30287:SF2">
    <property type="entry name" value="BLL1001 PROTEIN"/>
    <property type="match status" value="1"/>
</dbReference>
<feature type="domain" description="ABC3 transporter permease C-terminal" evidence="7">
    <location>
        <begin position="188"/>
        <end position="264"/>
    </location>
</feature>
<sequence length="727" mass="81974">MKAYNEQNIKDINGGILSISAGSFSKKFLANLDELRAEGYKVTLKQDSTAYLKTSKSTKIYSKVILGDEELRDDEIILSASLGKALSVKAGYKLTVIDKEFGSKEYIVKSIEGNPKGVSNDAAILGYGKVAQKPKNPTFAYIDGNDDGENLKHSLEKVEDTYTYSSLKDKADEVSNSTNMKIGILGMLTTMGYILSSVTIISTCIVLITRRKKDIAIMKLLSIKNRHIRKTFSLEMLIIIGIPIVLALFLSLMVSSSLLKLNYIDRLLGLDKEVGIAIRGMLLNFIFFLLFYNIPLMLLKGIKGLDIIRESYSDTGKIKRRIFILLLLLIPVVMLIYSVYLKTIISFGTGLILLLIILLFFIITSVLVNIFSRMPFKNISFIYSFKNIKKNFLAFNLLALSLSITILFILIATSFNKTIEMTLNSQFKEALPYNYMLLKADNEEVDSKLTREKGVEEVTKIYNEIWSTNNNLTETKDIDLSGIKEEDYRLKFKLLEGNDLDFSDKNKCLISSKLSKLNKLKVGDTLKIYSEDKEKDLEVRGIYDSDFLNTIMVLVPYSEESNNISYLISSKNNKWMKEIKDSPVVSVNSLSDAMAQRIDQFIILFKILSAMIILSALIFNINIAYVTFLEERKDENIIIALGLGKKFIFKSYVVKQTVIIIISSILAGGFYAVVSKVFLQMMGVKSVHYSNQIILVFLLDILLCLATFLLPMVKTGGKVKSELLREN</sequence>
<evidence type="ECO:0000256" key="6">
    <source>
        <dbReference type="SAM" id="Phobius"/>
    </source>
</evidence>
<name>A0A410DTQ1_9CLOT</name>
<feature type="transmembrane region" description="Helical" evidence="6">
    <location>
        <begin position="231"/>
        <end position="254"/>
    </location>
</feature>
<proteinExistence type="predicted"/>
<dbReference type="EMBL" id="CP025746">
    <property type="protein sequence ID" value="QAA32494.1"/>
    <property type="molecule type" value="Genomic_DNA"/>
</dbReference>
<dbReference type="Proteomes" id="UP000286268">
    <property type="component" value="Chromosome"/>
</dbReference>
<evidence type="ECO:0000256" key="5">
    <source>
        <dbReference type="ARBA" id="ARBA00023136"/>
    </source>
</evidence>
<evidence type="ECO:0000256" key="1">
    <source>
        <dbReference type="ARBA" id="ARBA00004651"/>
    </source>
</evidence>